<evidence type="ECO:0000256" key="1">
    <source>
        <dbReference type="SAM" id="MobiDB-lite"/>
    </source>
</evidence>
<evidence type="ECO:0000259" key="3">
    <source>
        <dbReference type="Pfam" id="PF13456"/>
    </source>
</evidence>
<dbReference type="InterPro" id="IPR012337">
    <property type="entry name" value="RNaseH-like_sf"/>
</dbReference>
<proteinExistence type="predicted"/>
<protein>
    <submittedName>
        <fullName evidence="4">Reverse transcriptase domain-containing protein</fullName>
    </submittedName>
</protein>
<dbReference type="SUPFAM" id="SSF56672">
    <property type="entry name" value="DNA/RNA polymerases"/>
    <property type="match status" value="1"/>
</dbReference>
<dbReference type="EMBL" id="BKCJ010006054">
    <property type="protein sequence ID" value="GEU70101.1"/>
    <property type="molecule type" value="Genomic_DNA"/>
</dbReference>
<sequence length="743" mass="85485">MPVWCRMFQQTLDGLVRGWFERLPRDNINEWTDLRDAFVARYSVRRTCFKEPHEITKIIRRANGSLTAFKERWKVEIGFIMGVPEVMKIIRSWIQSSHPSWLSAFRTSNELPKGETREAHRKTSLSLNGRDARPFRRTRPGESQRDAYRNSYRGRDAYRANRIRDDRAPYLPLKGEYNRRIAPDKKRKVRETTELWMNIPITFLAISTKDISEEPLIVKAEVEGYVVRRVYVDEGSSAEVMFEHCFENLSPKIKVGLRETQTELVGFDEEVSNPLRKIELEVFFGNGGLCRRTSMKFIVVRAPSPYNIIIGRPGLNTLCGIPSTIHAMMKFLTPKGVATLVTRTVIIMEGAATGHRARVERESFSGYCVPKMDNIFNGKEHGSSKRAFPKDYYPLSNTDCKVESVMGFKYTCFLDAYKGYQQIQMAKEDEEKKAFYTDQGTYCYTKLPFDLNNTGATYQRLVDLTFQSQIGRNLEAYVDDMMQSLSGKLAALNRFIAKSAKRRLRRYFEAHPVKVITDQPIKNILNNTETSGKLAKYVIELGVYNITFVHCNAVKGPGGFPLRDFVHRWSLWIKRIGGMFGSDRTSGIEYTYALRLTFSSTNNEAEYEALLAGLRIACRMNISNIEVKVDSKLVASQINGSYETSKDSMMKYLAKAKEYAYGFKSFSIKNIPRNTNQKANVLSKLASVAFNHLTKEVLVEVLNERSREGQEIHTIVEEEGDNWMTPIRWCLKERIWPKDMNEA</sequence>
<dbReference type="CDD" id="cd00303">
    <property type="entry name" value="retropepsin_like"/>
    <property type="match status" value="1"/>
</dbReference>
<evidence type="ECO:0000259" key="2">
    <source>
        <dbReference type="Pfam" id="PF00078"/>
    </source>
</evidence>
<feature type="region of interest" description="Disordered" evidence="1">
    <location>
        <begin position="112"/>
        <end position="149"/>
    </location>
</feature>
<name>A0A6L2M837_TANCI</name>
<dbReference type="GO" id="GO:0003676">
    <property type="term" value="F:nucleic acid binding"/>
    <property type="evidence" value="ECO:0007669"/>
    <property type="project" value="InterPro"/>
</dbReference>
<dbReference type="InterPro" id="IPR043128">
    <property type="entry name" value="Rev_trsase/Diguanyl_cyclase"/>
</dbReference>
<feature type="compositionally biased region" description="Basic and acidic residues" evidence="1">
    <location>
        <begin position="130"/>
        <end position="149"/>
    </location>
</feature>
<dbReference type="InterPro" id="IPR043502">
    <property type="entry name" value="DNA/RNA_pol_sf"/>
</dbReference>
<dbReference type="SUPFAM" id="SSF53098">
    <property type="entry name" value="Ribonuclease H-like"/>
    <property type="match status" value="1"/>
</dbReference>
<organism evidence="4">
    <name type="scientific">Tanacetum cinerariifolium</name>
    <name type="common">Dalmatian daisy</name>
    <name type="synonym">Chrysanthemum cinerariifolium</name>
    <dbReference type="NCBI Taxonomy" id="118510"/>
    <lineage>
        <taxon>Eukaryota</taxon>
        <taxon>Viridiplantae</taxon>
        <taxon>Streptophyta</taxon>
        <taxon>Embryophyta</taxon>
        <taxon>Tracheophyta</taxon>
        <taxon>Spermatophyta</taxon>
        <taxon>Magnoliopsida</taxon>
        <taxon>eudicotyledons</taxon>
        <taxon>Gunneridae</taxon>
        <taxon>Pentapetalae</taxon>
        <taxon>asterids</taxon>
        <taxon>campanulids</taxon>
        <taxon>Asterales</taxon>
        <taxon>Asteraceae</taxon>
        <taxon>Asteroideae</taxon>
        <taxon>Anthemideae</taxon>
        <taxon>Anthemidinae</taxon>
        <taxon>Tanacetum</taxon>
    </lineage>
</organism>
<evidence type="ECO:0000313" key="4">
    <source>
        <dbReference type="EMBL" id="GEU70101.1"/>
    </source>
</evidence>
<dbReference type="InterPro" id="IPR002156">
    <property type="entry name" value="RNaseH_domain"/>
</dbReference>
<dbReference type="InterPro" id="IPR036397">
    <property type="entry name" value="RNaseH_sf"/>
</dbReference>
<feature type="domain" description="Reverse transcriptase" evidence="2">
    <location>
        <begin position="407"/>
        <end position="489"/>
    </location>
</feature>
<reference evidence="4" key="1">
    <citation type="journal article" date="2019" name="Sci. Rep.">
        <title>Draft genome of Tanacetum cinerariifolium, the natural source of mosquito coil.</title>
        <authorList>
            <person name="Yamashiro T."/>
            <person name="Shiraishi A."/>
            <person name="Satake H."/>
            <person name="Nakayama K."/>
        </authorList>
    </citation>
    <scope>NUCLEOTIDE SEQUENCE</scope>
</reference>
<dbReference type="Pfam" id="PF13456">
    <property type="entry name" value="RVT_3"/>
    <property type="match status" value="1"/>
</dbReference>
<keyword evidence="4" id="KW-0695">RNA-directed DNA polymerase</keyword>
<dbReference type="Gene3D" id="3.10.10.10">
    <property type="entry name" value="HIV Type 1 Reverse Transcriptase, subunit A, domain 1"/>
    <property type="match status" value="1"/>
</dbReference>
<dbReference type="InterPro" id="IPR000477">
    <property type="entry name" value="RT_dom"/>
</dbReference>
<feature type="domain" description="RNase H type-1" evidence="3">
    <location>
        <begin position="597"/>
        <end position="685"/>
    </location>
</feature>
<dbReference type="PANTHER" id="PTHR48475:SF2">
    <property type="entry name" value="RIBONUCLEASE H"/>
    <property type="match status" value="1"/>
</dbReference>
<dbReference type="CDD" id="cd01647">
    <property type="entry name" value="RT_LTR"/>
    <property type="match status" value="1"/>
</dbReference>
<dbReference type="GO" id="GO:0003964">
    <property type="term" value="F:RNA-directed DNA polymerase activity"/>
    <property type="evidence" value="ECO:0007669"/>
    <property type="project" value="UniProtKB-KW"/>
</dbReference>
<dbReference type="AlphaFoldDB" id="A0A6L2M837"/>
<dbReference type="Pfam" id="PF00078">
    <property type="entry name" value="RVT_1"/>
    <property type="match status" value="1"/>
</dbReference>
<dbReference type="PANTHER" id="PTHR48475">
    <property type="entry name" value="RIBONUCLEASE H"/>
    <property type="match status" value="1"/>
</dbReference>
<keyword evidence="4" id="KW-0808">Transferase</keyword>
<dbReference type="CDD" id="cd09279">
    <property type="entry name" value="RNase_HI_like"/>
    <property type="match status" value="1"/>
</dbReference>
<dbReference type="Gene3D" id="3.30.70.270">
    <property type="match status" value="1"/>
</dbReference>
<comment type="caution">
    <text evidence="4">The sequence shown here is derived from an EMBL/GenBank/DDBJ whole genome shotgun (WGS) entry which is preliminary data.</text>
</comment>
<dbReference type="Gene3D" id="3.30.420.10">
    <property type="entry name" value="Ribonuclease H-like superfamily/Ribonuclease H"/>
    <property type="match status" value="1"/>
</dbReference>
<dbReference type="GO" id="GO:0004523">
    <property type="term" value="F:RNA-DNA hybrid ribonuclease activity"/>
    <property type="evidence" value="ECO:0007669"/>
    <property type="project" value="InterPro"/>
</dbReference>
<accession>A0A6L2M837</accession>
<keyword evidence="4" id="KW-0548">Nucleotidyltransferase</keyword>
<gene>
    <name evidence="4" type="ORF">Tci_042079</name>
</gene>